<dbReference type="GO" id="GO:0070403">
    <property type="term" value="F:NAD+ binding"/>
    <property type="evidence" value="ECO:0007669"/>
    <property type="project" value="InterPro"/>
</dbReference>
<feature type="binding site" evidence="4">
    <location>
        <position position="269"/>
    </location>
    <ligand>
        <name>Zn(2+)</name>
        <dbReference type="ChEBI" id="CHEBI:29105"/>
    </ligand>
</feature>
<evidence type="ECO:0000313" key="8">
    <source>
        <dbReference type="Proteomes" id="UP000780801"/>
    </source>
</evidence>
<feature type="active site" description="Proton acceptor" evidence="4">
    <location>
        <position position="192"/>
    </location>
</feature>
<evidence type="ECO:0000313" key="7">
    <source>
        <dbReference type="EMBL" id="KAF9579707.1"/>
    </source>
</evidence>
<dbReference type="InterPro" id="IPR003000">
    <property type="entry name" value="Sirtuin"/>
</dbReference>
<feature type="binding site" evidence="4">
    <location>
        <position position="200"/>
    </location>
    <ligand>
        <name>Zn(2+)</name>
        <dbReference type="ChEBI" id="CHEBI:29105"/>
    </ligand>
</feature>
<keyword evidence="8" id="KW-1185">Reference proteome</keyword>
<dbReference type="SUPFAM" id="SSF52467">
    <property type="entry name" value="DHS-like NAD/FAD-binding domain"/>
    <property type="match status" value="1"/>
</dbReference>
<evidence type="ECO:0000256" key="2">
    <source>
        <dbReference type="ARBA" id="ARBA00022679"/>
    </source>
</evidence>
<gene>
    <name evidence="7" type="primary">SIRT4</name>
    <name evidence="7" type="ORF">BGW38_003923</name>
</gene>
<comment type="similarity">
    <text evidence="1">Belongs to the sirtuin family. Class I subfamily.</text>
</comment>
<comment type="caution">
    <text evidence="7">The sequence shown here is derived from an EMBL/GenBank/DDBJ whole genome shotgun (WGS) entry which is preliminary data.</text>
</comment>
<evidence type="ECO:0000256" key="1">
    <source>
        <dbReference type="ARBA" id="ARBA00006924"/>
    </source>
</evidence>
<evidence type="ECO:0000259" key="6">
    <source>
        <dbReference type="PROSITE" id="PS50305"/>
    </source>
</evidence>
<dbReference type="PANTHER" id="PTHR11085:SF10">
    <property type="entry name" value="NAD-DEPENDENT PROTEIN DEACYLASE SIRTUIN-5, MITOCHONDRIAL-RELATED"/>
    <property type="match status" value="1"/>
</dbReference>
<keyword evidence="2" id="KW-0808">Transferase</keyword>
<dbReference type="AlphaFoldDB" id="A0A9P6FQT1"/>
<proteinExistence type="inferred from homology"/>
<protein>
    <submittedName>
        <fullName evidence="7">NAD-dependent protein lipoamidase sirtuin-4</fullName>
    </submittedName>
</protein>
<organism evidence="7 8">
    <name type="scientific">Lunasporangiospora selenospora</name>
    <dbReference type="NCBI Taxonomy" id="979761"/>
    <lineage>
        <taxon>Eukaryota</taxon>
        <taxon>Fungi</taxon>
        <taxon>Fungi incertae sedis</taxon>
        <taxon>Mucoromycota</taxon>
        <taxon>Mortierellomycotina</taxon>
        <taxon>Mortierellomycetes</taxon>
        <taxon>Mortierellales</taxon>
        <taxon>Mortierellaceae</taxon>
        <taxon>Lunasporangiospora</taxon>
    </lineage>
</organism>
<dbReference type="GO" id="GO:0017136">
    <property type="term" value="F:histone deacetylase activity, NAD-dependent"/>
    <property type="evidence" value="ECO:0007669"/>
    <property type="project" value="TreeGrafter"/>
</dbReference>
<keyword evidence="4" id="KW-0862">Zinc</keyword>
<dbReference type="PANTHER" id="PTHR11085">
    <property type="entry name" value="NAD-DEPENDENT PROTEIN DEACYLASE SIRTUIN-5, MITOCHONDRIAL-RELATED"/>
    <property type="match status" value="1"/>
</dbReference>
<keyword evidence="4" id="KW-0479">Metal-binding</keyword>
<dbReference type="EMBL" id="JAABOA010002554">
    <property type="protein sequence ID" value="KAF9579707.1"/>
    <property type="molecule type" value="Genomic_DNA"/>
</dbReference>
<feature type="binding site" evidence="4">
    <location>
        <position position="272"/>
    </location>
    <ligand>
        <name>Zn(2+)</name>
        <dbReference type="ChEBI" id="CHEBI:29105"/>
    </ligand>
</feature>
<dbReference type="InterPro" id="IPR050134">
    <property type="entry name" value="NAD-dep_sirtuin_deacylases"/>
</dbReference>
<dbReference type="InterPro" id="IPR026591">
    <property type="entry name" value="Sirtuin_cat_small_dom_sf"/>
</dbReference>
<dbReference type="Gene3D" id="3.30.1600.10">
    <property type="entry name" value="SIR2/SIRT2 'Small Domain"/>
    <property type="match status" value="1"/>
</dbReference>
<keyword evidence="3" id="KW-0520">NAD</keyword>
<name>A0A9P6FQT1_9FUNG</name>
<dbReference type="GO" id="GO:0046872">
    <property type="term" value="F:metal ion binding"/>
    <property type="evidence" value="ECO:0007669"/>
    <property type="project" value="UniProtKB-KW"/>
</dbReference>
<reference evidence="7" key="1">
    <citation type="journal article" date="2020" name="Fungal Divers.">
        <title>Resolving the Mortierellaceae phylogeny through synthesis of multi-gene phylogenetics and phylogenomics.</title>
        <authorList>
            <person name="Vandepol N."/>
            <person name="Liber J."/>
            <person name="Desiro A."/>
            <person name="Na H."/>
            <person name="Kennedy M."/>
            <person name="Barry K."/>
            <person name="Grigoriev I.V."/>
            <person name="Miller A.N."/>
            <person name="O'Donnell K."/>
            <person name="Stajich J.E."/>
            <person name="Bonito G."/>
        </authorList>
    </citation>
    <scope>NUCLEOTIDE SEQUENCE</scope>
    <source>
        <strain evidence="7">KOD1015</strain>
    </source>
</reference>
<feature type="domain" description="Deacetylase sirtuin-type" evidence="6">
    <location>
        <begin position="28"/>
        <end position="368"/>
    </location>
</feature>
<dbReference type="Proteomes" id="UP000780801">
    <property type="component" value="Unassembled WGS sequence"/>
</dbReference>
<feature type="binding site" evidence="4">
    <location>
        <position position="203"/>
    </location>
    <ligand>
        <name>Zn(2+)</name>
        <dbReference type="ChEBI" id="CHEBI:29105"/>
    </ligand>
</feature>
<evidence type="ECO:0000256" key="3">
    <source>
        <dbReference type="ARBA" id="ARBA00023027"/>
    </source>
</evidence>
<dbReference type="Pfam" id="PF02146">
    <property type="entry name" value="SIR2"/>
    <property type="match status" value="2"/>
</dbReference>
<dbReference type="Gene3D" id="3.40.50.1220">
    <property type="entry name" value="TPP-binding domain"/>
    <property type="match status" value="1"/>
</dbReference>
<sequence length="386" mass="41976">MRLRITLRTVSNALEAARSPAVAAGPGSAPFDLAVRELTSFLGDGNVTVLTGAGVSTDSAIPDYRGEHGTYTTNPNYKPIFYQAFVSSDEARHRYWARSFLGFPPIVTTDPNPSHYAIAALQRPRPSQSIQSLIDQYPIQEPPNEPNEPKEPKEALQPSVQEPLGQYVRSLITQNVDGLHQKAGSKNVLELHGTLHRVHCLNCGQVHNRADFQQTLARLNPAWDNALRSQSASSLYSRMNADGDVELNTTQSLSGQSTLDYHSFKYPICSSCNKGHYKPSVVFFGENVPVTTKEETTEAILQSNGLLVVGTSLATYSAFRLIKLAKDSGIPIAMINLGPSRGDPLADIRYDGGSSLLLKAVARELGLGEIPGEIKHRKQTLNAVGS</sequence>
<dbReference type="PROSITE" id="PS50305">
    <property type="entry name" value="SIRTUIN"/>
    <property type="match status" value="1"/>
</dbReference>
<evidence type="ECO:0000256" key="5">
    <source>
        <dbReference type="SAM" id="MobiDB-lite"/>
    </source>
</evidence>
<dbReference type="InterPro" id="IPR029035">
    <property type="entry name" value="DHS-like_NAD/FAD-binding_dom"/>
</dbReference>
<evidence type="ECO:0000256" key="4">
    <source>
        <dbReference type="PROSITE-ProRule" id="PRU00236"/>
    </source>
</evidence>
<feature type="region of interest" description="Disordered" evidence="5">
    <location>
        <begin position="138"/>
        <end position="158"/>
    </location>
</feature>
<accession>A0A9P6FQT1</accession>
<dbReference type="OrthoDB" id="424302at2759"/>
<dbReference type="InterPro" id="IPR026590">
    <property type="entry name" value="Ssirtuin_cat_dom"/>
</dbReference>